<comment type="similarity">
    <text evidence="6">Belongs to the queuine tRNA-ribosyltransferase family. QTRT2 subfamily.</text>
</comment>
<dbReference type="Gene3D" id="3.40.462.20">
    <property type="match status" value="1"/>
</dbReference>
<comment type="function">
    <text evidence="6">Non-catalytic subunit of the queuine tRNA-ribosyltransferase (TGT) that catalyzes the base-exchange of a guanine (G) residue with queuine (Q) at position 34 (anticodon wobble position) in tRNAs with GU(N) anticodons (tRNA-Asp, -Asn, -His and -Tyr), resulting in the hypermodified nucleoside queuosine (7-(((4,5-cis-dihydroxy-2-cyclopenten-1-yl)amino)methyl)-7-deazaguanosine).</text>
</comment>
<dbReference type="GO" id="GO:0008479">
    <property type="term" value="F:tRNA-guanosine(34) queuine transglycosylase activity"/>
    <property type="evidence" value="ECO:0007669"/>
    <property type="project" value="UniProtKB-UniRule"/>
</dbReference>
<keyword evidence="4" id="KW-0274">FAD</keyword>
<dbReference type="CDD" id="cd06223">
    <property type="entry name" value="PRTases_typeI"/>
    <property type="match status" value="1"/>
</dbReference>
<organism evidence="9 10">
    <name type="scientific">Phaeosphaeria nodorum (strain SN15 / ATCC MYA-4574 / FGSC 10173)</name>
    <name type="common">Glume blotch fungus</name>
    <name type="synonym">Parastagonospora nodorum</name>
    <dbReference type="NCBI Taxonomy" id="321614"/>
    <lineage>
        <taxon>Eukaryota</taxon>
        <taxon>Fungi</taxon>
        <taxon>Dikarya</taxon>
        <taxon>Ascomycota</taxon>
        <taxon>Pezizomycotina</taxon>
        <taxon>Dothideomycetes</taxon>
        <taxon>Pleosporomycetidae</taxon>
        <taxon>Pleosporales</taxon>
        <taxon>Pleosporineae</taxon>
        <taxon>Phaeosphaeriaceae</taxon>
        <taxon>Parastagonospora</taxon>
    </lineage>
</organism>
<feature type="binding site" evidence="6">
    <location>
        <position position="1468"/>
    </location>
    <ligand>
        <name>Zn(2+)</name>
        <dbReference type="ChEBI" id="CHEBI:29105"/>
    </ligand>
</feature>
<evidence type="ECO:0000256" key="5">
    <source>
        <dbReference type="ARBA" id="ARBA00023002"/>
    </source>
</evidence>
<protein>
    <recommendedName>
        <fullName evidence="6">Queuine tRNA-ribosyltransferase accessory subunit 2</fullName>
    </recommendedName>
    <alternativeName>
        <fullName evidence="6">Queuine tRNA-ribosyltransferase domain-containing protein 1</fullName>
    </alternativeName>
</protein>
<comment type="subunit">
    <text evidence="6">Heterodimer of a catalytic subunit and an accessory subunit.</text>
</comment>
<dbReference type="GO" id="GO:0019287">
    <property type="term" value="P:isopentenyl diphosphate biosynthetic process, mevalonate pathway"/>
    <property type="evidence" value="ECO:0007669"/>
    <property type="project" value="UniProtKB-UniPathway"/>
</dbReference>
<dbReference type="InterPro" id="IPR036511">
    <property type="entry name" value="TGT-like_sf"/>
</dbReference>
<evidence type="ECO:0000256" key="4">
    <source>
        <dbReference type="ARBA" id="ARBA00022827"/>
    </source>
</evidence>
<dbReference type="SUPFAM" id="SSF51713">
    <property type="entry name" value="tRNA-guanine transglycosylase"/>
    <property type="match status" value="1"/>
</dbReference>
<dbReference type="VEuPathDB" id="FungiDB:JI435_307400"/>
<dbReference type="Gene3D" id="3.30.465.10">
    <property type="match status" value="1"/>
</dbReference>
<keyword evidence="6" id="KW-0862">Zinc</keyword>
<comment type="cofactor">
    <cofactor evidence="6">
        <name>Zn(2+)</name>
        <dbReference type="ChEBI" id="CHEBI:29105"/>
    </cofactor>
    <text evidence="6">Binds 1 zinc ion per subunit.</text>
</comment>
<evidence type="ECO:0000313" key="9">
    <source>
        <dbReference type="EMBL" id="EAT81381.2"/>
    </source>
</evidence>
<dbReference type="VEuPathDB" id="FungiDB:JI435_108820"/>
<dbReference type="GO" id="GO:0046872">
    <property type="term" value="F:metal ion binding"/>
    <property type="evidence" value="ECO:0007669"/>
    <property type="project" value="UniProtKB-KW"/>
</dbReference>
<dbReference type="Gene3D" id="3.40.50.2020">
    <property type="match status" value="1"/>
</dbReference>
<dbReference type="Gene3D" id="3.40.50.300">
    <property type="entry name" value="P-loop containing nucleotide triphosphate hydrolases"/>
    <property type="match status" value="1"/>
</dbReference>
<dbReference type="Gene3D" id="3.20.20.105">
    <property type="entry name" value="Queuine tRNA-ribosyltransferase-like"/>
    <property type="match status" value="1"/>
</dbReference>
<evidence type="ECO:0000256" key="6">
    <source>
        <dbReference type="HAMAP-Rule" id="MF_03043"/>
    </source>
</evidence>
<dbReference type="InterPro" id="IPR002616">
    <property type="entry name" value="tRNA_ribo_trans-like"/>
</dbReference>
<accession>Q0UBI2</accession>
<gene>
    <name evidence="9" type="ORF">SNOG_10882</name>
</gene>
<feature type="binding site" evidence="6">
    <location>
        <position position="1470"/>
    </location>
    <ligand>
        <name>Zn(2+)</name>
        <dbReference type="ChEBI" id="CHEBI:29105"/>
    </ligand>
</feature>
<dbReference type="GeneID" id="5978048"/>
<feature type="binding site" evidence="6">
    <location>
        <position position="1473"/>
    </location>
    <ligand>
        <name>Zn(2+)</name>
        <dbReference type="ChEBI" id="CHEBI:29105"/>
    </ligand>
</feature>
<dbReference type="InterPro" id="IPR036318">
    <property type="entry name" value="FAD-bd_PCMH-like_sf"/>
</dbReference>
<evidence type="ECO:0000259" key="8">
    <source>
        <dbReference type="Pfam" id="PF01702"/>
    </source>
</evidence>
<dbReference type="InterPro" id="IPR029063">
    <property type="entry name" value="SAM-dependent_MTases_sf"/>
</dbReference>
<proteinExistence type="inferred from homology"/>
<dbReference type="RefSeq" id="XP_001801140.1">
    <property type="nucleotide sequence ID" value="XM_001801088.1"/>
</dbReference>
<dbReference type="Pfam" id="PF00156">
    <property type="entry name" value="Pribosyltran"/>
    <property type="match status" value="1"/>
</dbReference>
<dbReference type="SUPFAM" id="SSF53271">
    <property type="entry name" value="PRTase-like"/>
    <property type="match status" value="1"/>
</dbReference>
<evidence type="ECO:0000256" key="1">
    <source>
        <dbReference type="ARBA" id="ARBA00005466"/>
    </source>
</evidence>
<evidence type="ECO:0000313" key="10">
    <source>
        <dbReference type="Proteomes" id="UP000001055"/>
    </source>
</evidence>
<keyword evidence="5" id="KW-0560">Oxidoreductase</keyword>
<keyword evidence="6" id="KW-0819">tRNA processing</keyword>
<evidence type="ECO:0000256" key="3">
    <source>
        <dbReference type="ARBA" id="ARBA00022630"/>
    </source>
</evidence>
<dbReference type="KEGG" id="pno:SNOG_10882"/>
<comment type="similarity">
    <text evidence="1">Belongs to the oxygen-dependent FAD-linked oxidoreductase family.</text>
</comment>
<dbReference type="GO" id="GO:0005576">
    <property type="term" value="C:extracellular region"/>
    <property type="evidence" value="ECO:0000318"/>
    <property type="project" value="GO_Central"/>
</dbReference>
<dbReference type="Pfam" id="PF04275">
    <property type="entry name" value="P-mevalo_kinase"/>
    <property type="match status" value="1"/>
</dbReference>
<dbReference type="PANTHER" id="PTHR42973:SF25">
    <property type="entry name" value="PHOSPHOMEVALONATE KINASE"/>
    <property type="match status" value="1"/>
</dbReference>
<dbReference type="InterPro" id="IPR000836">
    <property type="entry name" value="PRTase_dom"/>
</dbReference>
<evidence type="ECO:0000259" key="7">
    <source>
        <dbReference type="Pfam" id="PF00156"/>
    </source>
</evidence>
<keyword evidence="2 6" id="KW-0963">Cytoplasm</keyword>
<comment type="subcellular location">
    <subcellularLocation>
        <location evidence="6">Cytoplasm</location>
    </subcellularLocation>
</comment>
<dbReference type="Pfam" id="PF01702">
    <property type="entry name" value="TGT"/>
    <property type="match status" value="1"/>
</dbReference>
<dbReference type="InParanoid" id="Q0UBI2"/>
<feature type="binding site" evidence="6">
    <location>
        <position position="1499"/>
    </location>
    <ligand>
        <name>Zn(2+)</name>
        <dbReference type="ChEBI" id="CHEBI:29105"/>
    </ligand>
</feature>
<dbReference type="InterPro" id="IPR016169">
    <property type="entry name" value="FAD-bd_PCMH_sub2"/>
</dbReference>
<dbReference type="PANTHER" id="PTHR42973">
    <property type="entry name" value="BINDING OXIDOREDUCTASE, PUTATIVE (AFU_ORTHOLOGUE AFUA_1G17690)-RELATED"/>
    <property type="match status" value="1"/>
</dbReference>
<dbReference type="HAMAP" id="MF_03043">
    <property type="entry name" value="QTRT2"/>
    <property type="match status" value="1"/>
</dbReference>
<dbReference type="GO" id="GO:0006400">
    <property type="term" value="P:tRNA modification"/>
    <property type="evidence" value="ECO:0007669"/>
    <property type="project" value="InterPro"/>
</dbReference>
<dbReference type="EMBL" id="CH445342">
    <property type="protein sequence ID" value="EAT81381.2"/>
    <property type="molecule type" value="Genomic_DNA"/>
</dbReference>
<dbReference type="eggNOG" id="KOG1712">
    <property type="taxonomic scope" value="Eukaryota"/>
</dbReference>
<feature type="domain" description="Phosphoribosyltransferase" evidence="7">
    <location>
        <begin position="927"/>
        <end position="1039"/>
    </location>
</feature>
<dbReference type="InterPro" id="IPR029057">
    <property type="entry name" value="PRTase-like"/>
</dbReference>
<dbReference type="InterPro" id="IPR050416">
    <property type="entry name" value="FAD-linked_Oxidoreductase"/>
</dbReference>
<dbReference type="SUPFAM" id="SSF56176">
    <property type="entry name" value="FAD-binding/transporter-associated domain-like"/>
    <property type="match status" value="1"/>
</dbReference>
<dbReference type="GO" id="GO:0006695">
    <property type="term" value="P:cholesterol biosynthetic process"/>
    <property type="evidence" value="ECO:0007669"/>
    <property type="project" value="InterPro"/>
</dbReference>
<reference evidence="10" key="1">
    <citation type="journal article" date="2007" name="Plant Cell">
        <title>Dothideomycete-plant interactions illuminated by genome sequencing and EST analysis of the wheat pathogen Stagonospora nodorum.</title>
        <authorList>
            <person name="Hane J.K."/>
            <person name="Lowe R.G."/>
            <person name="Solomon P.S."/>
            <person name="Tan K.C."/>
            <person name="Schoch C.L."/>
            <person name="Spatafora J.W."/>
            <person name="Crous P.W."/>
            <person name="Kodira C."/>
            <person name="Birren B.W."/>
            <person name="Galagan J.E."/>
            <person name="Torriani S.F."/>
            <person name="McDonald B.A."/>
            <person name="Oliver R.P."/>
        </authorList>
    </citation>
    <scope>NUCLEOTIDE SEQUENCE [LARGE SCALE GENOMIC DNA]</scope>
    <source>
        <strain evidence="10">SN15 / ATCC MYA-4574 / FGSC 10173</strain>
    </source>
</reference>
<dbReference type="eggNOG" id="KOG3909">
    <property type="taxonomic scope" value="Eukaryota"/>
</dbReference>
<dbReference type="HOGENOM" id="CLU_243372_0_0_1"/>
<feature type="domain" description="tRNA-guanine(15) transglycosylase-like" evidence="8">
    <location>
        <begin position="1170"/>
        <end position="1531"/>
    </location>
</feature>
<dbReference type="GO" id="GO:0016491">
    <property type="term" value="F:oxidoreductase activity"/>
    <property type="evidence" value="ECO:0007669"/>
    <property type="project" value="UniProtKB-KW"/>
</dbReference>
<name>Q0UBI2_PHANO</name>
<dbReference type="GO" id="GO:0004631">
    <property type="term" value="F:phosphomevalonate kinase activity"/>
    <property type="evidence" value="ECO:0007669"/>
    <property type="project" value="InterPro"/>
</dbReference>
<dbReference type="InterPro" id="IPR028592">
    <property type="entry name" value="QTRTD1"/>
</dbReference>
<dbReference type="STRING" id="321614.Q0UBI2"/>
<dbReference type="GO" id="GO:0050660">
    <property type="term" value="F:flavin adenine dinucleotide binding"/>
    <property type="evidence" value="ECO:0007669"/>
    <property type="project" value="InterPro"/>
</dbReference>
<dbReference type="UniPathway" id="UPA00057">
    <property type="reaction ID" value="UER00099"/>
</dbReference>
<keyword evidence="3" id="KW-0285">Flavoprotein</keyword>
<dbReference type="InterPro" id="IPR027417">
    <property type="entry name" value="P-loop_NTPase"/>
</dbReference>
<keyword evidence="6" id="KW-0479">Metal-binding</keyword>
<dbReference type="Proteomes" id="UP000001055">
    <property type="component" value="Unassembled WGS sequence"/>
</dbReference>
<evidence type="ECO:0000256" key="2">
    <source>
        <dbReference type="ARBA" id="ARBA00022490"/>
    </source>
</evidence>
<dbReference type="Gene3D" id="3.40.50.150">
    <property type="entry name" value="Vaccinia Virus protein VP39"/>
    <property type="match status" value="1"/>
</dbReference>
<dbReference type="InterPro" id="IPR005919">
    <property type="entry name" value="Pmev_kin_anim"/>
</dbReference>
<sequence>MASLNALKQALKHASAHIDYSSRRTLSDDQYAGGFSNFNEAPNDRMYRAFITPTLTSVLGPLFDSRLAISVLEIGPGPKTILASLPEGMKRKIKRYKAFEPNEVFAKRLDDQLGCVVRREAYELHDETQTEKFDVVLFCHSMYGMHPKRAFIEQALESLGDVGDEMVVVFHRDGKLDFGGLVCYRTATWLDLTLQVPVEDERLDEFVSFIVGFDVEASDVRKKCRDICHALGTRTGNHLVFYAREIMVAFNKHATALPRLLAQVPAAMSATAIKNREPNVVGVDMSAFNDLHVLQDGSWIKGDDVKDGPLVIMGAGCTTGQVVSETLKSGMTIPLGSRPSVGAGLWLQGRYRSPIAAPRTVLSISVLGVVMVSPTGEILHIGHVPPLYLPRDTIRPDNEAELLWAVKGAGTNFGIVISVVFRAYNAPKFLVREWVVSLGNREEAVDKLAKFNEIADKLERSQSADPCLHWDDGGLRLGVTMYECSNSDPDRAPTPFDTLFGKPQDVQTVDCKGLFDTDMYMSRMHGGHAGGKTSSFKRCVFLKDIGNHQIADLLVKAIENRPTPTCYLHLLQGGGAIRGVADTSTAFGCRDWDFACVITGIWPRDEDGNEISRSTIQWVYNFTTALLPLSQGIYGADLGPDPRDKLLVSEAFGPNRQRLARLKKVMDPQNVLAYACPLPKNRPGPKLIFLVTGNHGAGKDYCAEQWASEVKDHARERLEVHISSISDATKRAYAASTGADLARLLNDRAYKEQHRAAMTAFFKAQVQQRPNLPEEHFLDVVYGAAEADVLFITGMRDPAPVAMFSHLVPGSRVIEVRVRASEEIIYNRRCCDGPGVAERETASALLDWCPDFDFDNNVKGPRAARSFAEKHLSLFLHGDAQRLADMVRAIPDFPVADTQFRHVLGIAQEPDDLALCLSLLKSLYPGDMSQVDAMVCCEAGGFLFASPLASSLSVPLVIVRNGGKLPPPTLSVTKLNSHISSYGNVKEETIEIERDAISKGASVLVVDDVLASGQTLCAVLQLLDQTGIQPEKIQALVVAEFPIHGGRALLRSRGFGTVSVTATKRTLKEGTIDRGTTLADGGKERDVTRRDAISRARPATTLKIGIVTPPCQKSSRVHEDPRIAITVYPDVREQHWTRQMAEQAAMRNLDQLPPEMIEFTLLKTTGALAPRLGRISLVGRKTIQTPAFIGNTSRGVISHISPDNFRKSVHVNGVYVPLEDFVEKHPKQIPPIFKYEVPEPLRKFIALPEDTLLILGARRNPPIPVPVPNTNTEIALSTSVGFKAMSSEYYAAAVRKLQPDIVVGLADIPFGQESIGTKRKDKMSDRTELWLQDIIARKESLDKGEKSWSIFAPILPIERDLQSWYLEHLLDDMVDKISGVAIYDTYLLDDLPDQLHLLPRLSFHAPIGLGMDLFTVPFLADATDAGIVLDFAFPPPAKDETSSTRCTLGIDMWHEDHATSVTPLSTDCTCYACIKHHRAYLQHLLAAKEMLGWVLIQIHNHAILSAFFAGVRTSIEAGTFDTDVAAFEAYYEPSLPEKTGQGPRVRGYQFRSEEHAKKGRKNPRVYKKFDEGKIAELKAAHGQQPNRKPEMRDVIDDEALLGLMGMDEEPSRQMEELVIEDDKGV</sequence>
<dbReference type="GO" id="GO:0005737">
    <property type="term" value="C:cytoplasm"/>
    <property type="evidence" value="ECO:0007669"/>
    <property type="project" value="UniProtKB-SubCell"/>
</dbReference>